<keyword evidence="2" id="KW-0812">Transmembrane</keyword>
<name>A0A9X9HW38_NEISU</name>
<reference evidence="3" key="1">
    <citation type="submission" date="2021-04" db="EMBL/GenBank/DDBJ databases">
        <title>Characterizing Neisseria spp. as novel respiratory pathobionts in bronchiectasis.</title>
        <authorList>
            <person name="Li L."/>
            <person name="Mac Aogain M."/>
            <person name="Xu T."/>
            <person name="Jaggi T.K."/>
            <person name="Chan L.Y."/>
            <person name="Keir H.R."/>
            <person name="Dicker A.J."/>
            <person name="Qu J."/>
            <person name="Liu Y."/>
            <person name="Chen H.S."/>
            <person name="Koh M.S."/>
            <person name="Ong T.H."/>
            <person name="Lim A.Y.H."/>
            <person name="Abisheganaden J."/>
            <person name="Low T.B."/>
            <person name="Oliver B.G."/>
            <person name="Tan N.S."/>
            <person name="Fang M."/>
            <person name="Chalmers J.D."/>
            <person name="Chotirmall S.H."/>
        </authorList>
    </citation>
    <scope>NUCLEOTIDE SEQUENCE</scope>
    <source>
        <strain evidence="3">TT0077</strain>
    </source>
</reference>
<keyword evidence="2" id="KW-1133">Transmembrane helix</keyword>
<evidence type="ECO:0000313" key="3">
    <source>
        <dbReference type="EMBL" id="UTG70720.1"/>
    </source>
</evidence>
<evidence type="ECO:0000256" key="1">
    <source>
        <dbReference type="SAM" id="MobiDB-lite"/>
    </source>
</evidence>
<protein>
    <submittedName>
        <fullName evidence="3">Uncharacterized protein</fullName>
    </submittedName>
</protein>
<gene>
    <name evidence="3" type="ORF">KCG54_05320</name>
</gene>
<dbReference type="AlphaFoldDB" id="A0A9X9HW38"/>
<dbReference type="Proteomes" id="UP001057296">
    <property type="component" value="Chromosome"/>
</dbReference>
<evidence type="ECO:0000256" key="2">
    <source>
        <dbReference type="SAM" id="Phobius"/>
    </source>
</evidence>
<organism evidence="3 4">
    <name type="scientific">Neisseria subflava</name>
    <dbReference type="NCBI Taxonomy" id="28449"/>
    <lineage>
        <taxon>Bacteria</taxon>
        <taxon>Pseudomonadati</taxon>
        <taxon>Pseudomonadota</taxon>
        <taxon>Betaproteobacteria</taxon>
        <taxon>Neisseriales</taxon>
        <taxon>Neisseriaceae</taxon>
        <taxon>Neisseria</taxon>
    </lineage>
</organism>
<evidence type="ECO:0000313" key="4">
    <source>
        <dbReference type="Proteomes" id="UP001057296"/>
    </source>
</evidence>
<accession>A0A9X9HW38</accession>
<sequence>MAGMSNTSVKKNPLEQMKETRCIYIPGQPIKNVTPGCDYKIVLGSVREVVFNFNLKSTKEVAIEIEKLPLYSKDVRYFGVYDPQTKKLISEKFTVKSGVSYRVQVSRFFAATFIAKVNGKVVGRYTPKLLDSKNYGREAALWIEPIYIGFSEVGSQTPLAQVVQQHNGNSQRWLNSLPQFNNQSTLTPPYSTQSVSKHFAGVCTVPAKEYAVVLLYKPNKTGRVSWKDVFNQQEMTVAQMKGWLNEEDFDELVRVVASYGTPEYASVLNGAGFVITNFHWKQALAHKIQIKWIRGFVGISFKGTPPPAPFDFFYAGLAHEKMKGMAGGIHIRKPGSKKSNPKPKPKPKPKRVMLQAGAKKAGEAVVNTAKQIRGLAAVGLVIDFFGDYNAVMVDEKGSREVGELLGRVGISIFAAGVGVALSNIALAATMTFMAIFGFTLPAAAVLLIGLAVVMGVGYFVADQSSKLKDKIWGS</sequence>
<keyword evidence="2" id="KW-0472">Membrane</keyword>
<dbReference type="EMBL" id="CP073115">
    <property type="protein sequence ID" value="UTG70720.1"/>
    <property type="molecule type" value="Genomic_DNA"/>
</dbReference>
<proteinExistence type="predicted"/>
<feature type="transmembrane region" description="Helical" evidence="2">
    <location>
        <begin position="432"/>
        <end position="461"/>
    </location>
</feature>
<feature type="transmembrane region" description="Helical" evidence="2">
    <location>
        <begin position="404"/>
        <end position="426"/>
    </location>
</feature>
<dbReference type="RefSeq" id="WP_254324875.1">
    <property type="nucleotide sequence ID" value="NZ_CP073115.1"/>
</dbReference>
<feature type="region of interest" description="Disordered" evidence="1">
    <location>
        <begin position="328"/>
        <end position="351"/>
    </location>
</feature>
<feature type="compositionally biased region" description="Basic residues" evidence="1">
    <location>
        <begin position="330"/>
        <end position="351"/>
    </location>
</feature>